<evidence type="ECO:0000256" key="1">
    <source>
        <dbReference type="ARBA" id="ARBA00004123"/>
    </source>
</evidence>
<dbReference type="InterPro" id="IPR050142">
    <property type="entry name" value="MADS-box/MEF2_TF"/>
</dbReference>
<name>A0ABQ7YD29_BRANA</name>
<dbReference type="Gene3D" id="3.40.1810.10">
    <property type="entry name" value="Transcription factor, MADS-box"/>
    <property type="match status" value="2"/>
</dbReference>
<keyword evidence="3" id="KW-0238">DNA-binding</keyword>
<accession>A0ABQ7YD29</accession>
<evidence type="ECO:0000256" key="3">
    <source>
        <dbReference type="ARBA" id="ARBA00023125"/>
    </source>
</evidence>
<keyword evidence="8" id="KW-1185">Reference proteome</keyword>
<comment type="caution">
    <text evidence="7">The sequence shown here is derived from an EMBL/GenBank/DDBJ whole genome shotgun (WGS) entry which is preliminary data.</text>
</comment>
<dbReference type="Proteomes" id="UP000824890">
    <property type="component" value="Unassembled WGS sequence"/>
</dbReference>
<dbReference type="InterPro" id="IPR033897">
    <property type="entry name" value="SRF-like_MADS-box"/>
</dbReference>
<dbReference type="PANTHER" id="PTHR48019">
    <property type="entry name" value="SERUM RESPONSE FACTOR HOMOLOG"/>
    <property type="match status" value="1"/>
</dbReference>
<feature type="domain" description="MADS-box" evidence="6">
    <location>
        <begin position="122"/>
        <end position="174"/>
    </location>
</feature>
<dbReference type="InterPro" id="IPR002100">
    <property type="entry name" value="TF_MADSbox"/>
</dbReference>
<evidence type="ECO:0000256" key="5">
    <source>
        <dbReference type="ARBA" id="ARBA00023242"/>
    </source>
</evidence>
<dbReference type="Pfam" id="PF00319">
    <property type="entry name" value="SRF-TF"/>
    <property type="match status" value="2"/>
</dbReference>
<dbReference type="EMBL" id="JAGKQM010000018">
    <property type="protein sequence ID" value="KAH0865634.1"/>
    <property type="molecule type" value="Genomic_DNA"/>
</dbReference>
<keyword evidence="2" id="KW-0805">Transcription regulation</keyword>
<dbReference type="PRINTS" id="PR00404">
    <property type="entry name" value="MADSDOMAIN"/>
</dbReference>
<reference evidence="7 8" key="1">
    <citation type="submission" date="2021-05" db="EMBL/GenBank/DDBJ databases">
        <title>Genome Assembly of Synthetic Allotetraploid Brassica napus Reveals Homoeologous Exchanges between Subgenomes.</title>
        <authorList>
            <person name="Davis J.T."/>
        </authorList>
    </citation>
    <scope>NUCLEOTIDE SEQUENCE [LARGE SCALE GENOMIC DNA]</scope>
    <source>
        <strain evidence="8">cv. Da-Ae</strain>
        <tissue evidence="7">Seedling</tissue>
    </source>
</reference>
<comment type="subcellular location">
    <subcellularLocation>
        <location evidence="1">Nucleus</location>
    </subcellularLocation>
</comment>
<evidence type="ECO:0000313" key="7">
    <source>
        <dbReference type="EMBL" id="KAH0865634.1"/>
    </source>
</evidence>
<keyword evidence="5" id="KW-0539">Nucleus</keyword>
<gene>
    <name evidence="7" type="ORF">HID58_082845</name>
</gene>
<dbReference type="CDD" id="cd00266">
    <property type="entry name" value="MADS_SRF_like"/>
    <property type="match status" value="1"/>
</dbReference>
<keyword evidence="4" id="KW-0804">Transcription</keyword>
<protein>
    <recommendedName>
        <fullName evidence="6">MADS-box domain-containing protein</fullName>
    </recommendedName>
</protein>
<dbReference type="SUPFAM" id="SSF55455">
    <property type="entry name" value="SRF-like"/>
    <property type="match status" value="2"/>
</dbReference>
<evidence type="ECO:0000256" key="4">
    <source>
        <dbReference type="ARBA" id="ARBA00023163"/>
    </source>
</evidence>
<proteinExistence type="predicted"/>
<dbReference type="InterPro" id="IPR036879">
    <property type="entry name" value="TF_MADSbox_sf"/>
</dbReference>
<dbReference type="SMART" id="SM00432">
    <property type="entry name" value="MADS"/>
    <property type="match status" value="2"/>
</dbReference>
<evidence type="ECO:0000259" key="6">
    <source>
        <dbReference type="PROSITE" id="PS50066"/>
    </source>
</evidence>
<evidence type="ECO:0000313" key="8">
    <source>
        <dbReference type="Proteomes" id="UP000824890"/>
    </source>
</evidence>
<evidence type="ECO:0000256" key="2">
    <source>
        <dbReference type="ARBA" id="ARBA00023015"/>
    </source>
</evidence>
<organism evidence="7 8">
    <name type="scientific">Brassica napus</name>
    <name type="common">Rape</name>
    <dbReference type="NCBI Taxonomy" id="3708"/>
    <lineage>
        <taxon>Eukaryota</taxon>
        <taxon>Viridiplantae</taxon>
        <taxon>Streptophyta</taxon>
        <taxon>Embryophyta</taxon>
        <taxon>Tracheophyta</taxon>
        <taxon>Spermatophyta</taxon>
        <taxon>Magnoliopsida</taxon>
        <taxon>eudicotyledons</taxon>
        <taxon>Gunneridae</taxon>
        <taxon>Pentapetalae</taxon>
        <taxon>rosids</taxon>
        <taxon>malvids</taxon>
        <taxon>Brassicales</taxon>
        <taxon>Brassicaceae</taxon>
        <taxon>Brassiceae</taxon>
        <taxon>Brassica</taxon>
    </lineage>
</organism>
<feature type="domain" description="MADS-box" evidence="6">
    <location>
        <begin position="1"/>
        <end position="61"/>
    </location>
</feature>
<dbReference type="PROSITE" id="PS50066">
    <property type="entry name" value="MADS_BOX_2"/>
    <property type="match status" value="2"/>
</dbReference>
<sequence>MGRKKIELKTIECPKEKSSKYSKRKKGLLKKAEEMAILCDSDIILLVFSPTSKPNLFYPHSRPLSRILEKLSNMSEYEREETFDLSLQEDDKNWQNPHRVDDLARLTIMEDHLVSILSLIKKTIECPKERSSKYSKRKKGLLKKAEEMAVLCDSDIILLVFSPTSKPNLFYPHSRPLSRILEKLSNMSEYELEERRAYTKKTLVKLLKNKNVEIPNENHNHSSGRDEVQLQEDDKVIELGEARELLDDNTSILRNWQDPHRVDDLAKLTIMEDHLVSILSLIKKAQIEQG</sequence>